<keyword evidence="1" id="KW-0472">Membrane</keyword>
<dbReference type="SUPFAM" id="SSF51182">
    <property type="entry name" value="RmlC-like cupins"/>
    <property type="match status" value="1"/>
</dbReference>
<proteinExistence type="predicted"/>
<reference evidence="2" key="1">
    <citation type="submission" date="2018-05" db="EMBL/GenBank/DDBJ databases">
        <authorList>
            <person name="Lanie J.A."/>
            <person name="Ng W.-L."/>
            <person name="Kazmierczak K.M."/>
            <person name="Andrzejewski T.M."/>
            <person name="Davidsen T.M."/>
            <person name="Wayne K.J."/>
            <person name="Tettelin H."/>
            <person name="Glass J.I."/>
            <person name="Rusch D."/>
            <person name="Podicherti R."/>
            <person name="Tsui H.-C.T."/>
            <person name="Winkler M.E."/>
        </authorList>
    </citation>
    <scope>NUCLEOTIDE SEQUENCE</scope>
</reference>
<name>A0A382CAI2_9ZZZZ</name>
<evidence type="ECO:0000256" key="1">
    <source>
        <dbReference type="SAM" id="Phobius"/>
    </source>
</evidence>
<feature type="transmembrane region" description="Helical" evidence="1">
    <location>
        <begin position="6"/>
        <end position="24"/>
    </location>
</feature>
<dbReference type="InterPro" id="IPR011051">
    <property type="entry name" value="RmlC_Cupin_sf"/>
</dbReference>
<feature type="transmembrane region" description="Helical" evidence="1">
    <location>
        <begin position="45"/>
        <end position="64"/>
    </location>
</feature>
<gene>
    <name evidence="2" type="ORF">METZ01_LOCUS175565</name>
</gene>
<dbReference type="AlphaFoldDB" id="A0A382CAI2"/>
<keyword evidence="1" id="KW-0812">Transmembrane</keyword>
<dbReference type="Gene3D" id="2.60.120.10">
    <property type="entry name" value="Jelly Rolls"/>
    <property type="match status" value="1"/>
</dbReference>
<organism evidence="2">
    <name type="scientific">marine metagenome</name>
    <dbReference type="NCBI Taxonomy" id="408172"/>
    <lineage>
        <taxon>unclassified sequences</taxon>
        <taxon>metagenomes</taxon>
        <taxon>ecological metagenomes</taxon>
    </lineage>
</organism>
<sequence length="233" mass="25606">MEIKLAMFIMGSVLIIVGIVKNVIPVKFNEGIFGKIEGEAENFAAAMRTNIGSILIGVGVILFLNRNVLDEHESKALVFSVGVALSIFLLSIIFAYFRKFTKDIPIPPFVILGSLVVIAFTSSLGSKVSNMDANFIDATDVDPKHYKVEFENDYVRVIRIKYGPGEKSVMHDHSDGVVVFLNDQEAKFNFPNGETVNASSKAGQVMWAPSVKHLPENIGDGTLELIQVELKTE</sequence>
<evidence type="ECO:0000313" key="2">
    <source>
        <dbReference type="EMBL" id="SVB22711.1"/>
    </source>
</evidence>
<keyword evidence="1" id="KW-1133">Transmembrane helix</keyword>
<accession>A0A382CAI2</accession>
<dbReference type="EMBL" id="UINC01033431">
    <property type="protein sequence ID" value="SVB22711.1"/>
    <property type="molecule type" value="Genomic_DNA"/>
</dbReference>
<feature type="transmembrane region" description="Helical" evidence="1">
    <location>
        <begin position="76"/>
        <end position="97"/>
    </location>
</feature>
<feature type="transmembrane region" description="Helical" evidence="1">
    <location>
        <begin position="109"/>
        <end position="126"/>
    </location>
</feature>
<protein>
    <submittedName>
        <fullName evidence="2">Uncharacterized protein</fullName>
    </submittedName>
</protein>
<dbReference type="InterPro" id="IPR014710">
    <property type="entry name" value="RmlC-like_jellyroll"/>
</dbReference>